<dbReference type="PROSITE" id="PS00028">
    <property type="entry name" value="ZINC_FINGER_C2H2_1"/>
    <property type="match status" value="5"/>
</dbReference>
<dbReference type="FunFam" id="3.30.160.60:FF:000780">
    <property type="entry name" value="myc-associated zinc finger protein isoform X1"/>
    <property type="match status" value="1"/>
</dbReference>
<dbReference type="GO" id="GO:0000981">
    <property type="term" value="F:DNA-binding transcription factor activity, RNA polymerase II-specific"/>
    <property type="evidence" value="ECO:0007669"/>
    <property type="project" value="TreeGrafter"/>
</dbReference>
<dbReference type="PROSITE" id="PS50097">
    <property type="entry name" value="BTB"/>
    <property type="match status" value="1"/>
</dbReference>
<dbReference type="SMART" id="SM00355">
    <property type="entry name" value="ZnF_C2H2"/>
    <property type="match status" value="6"/>
</dbReference>
<dbReference type="Gene3D" id="3.30.710.10">
    <property type="entry name" value="Potassium Channel Kv1.1, Chain A"/>
    <property type="match status" value="1"/>
</dbReference>
<keyword evidence="19" id="KW-1185">Reference proteome</keyword>
<accession>A0A8C4QXE7</accession>
<keyword evidence="8" id="KW-0804">Transcription</keyword>
<dbReference type="InterPro" id="IPR000210">
    <property type="entry name" value="BTB/POZ_dom"/>
</dbReference>
<name>A0A8C4QXE7_EPTBU</name>
<evidence type="ECO:0000313" key="19">
    <source>
        <dbReference type="Proteomes" id="UP000694388"/>
    </source>
</evidence>
<dbReference type="FunFam" id="3.30.160.60:FF:000404">
    <property type="entry name" value="POZ-, AT hook-, and zinc finger-containing protein 1"/>
    <property type="match status" value="1"/>
</dbReference>
<dbReference type="InterPro" id="IPR036236">
    <property type="entry name" value="Znf_C2H2_sf"/>
</dbReference>
<dbReference type="FunFam" id="3.30.160.60:FF:000859">
    <property type="entry name" value="myc-associated zinc finger protein isoform X2"/>
    <property type="match status" value="1"/>
</dbReference>
<feature type="region of interest" description="Disordered" evidence="15">
    <location>
        <begin position="217"/>
        <end position="251"/>
    </location>
</feature>
<evidence type="ECO:0000256" key="10">
    <source>
        <dbReference type="ARBA" id="ARBA00066158"/>
    </source>
</evidence>
<evidence type="ECO:0000256" key="5">
    <source>
        <dbReference type="ARBA" id="ARBA00022833"/>
    </source>
</evidence>
<dbReference type="Pfam" id="PF00651">
    <property type="entry name" value="BTB"/>
    <property type="match status" value="1"/>
</dbReference>
<dbReference type="Gene3D" id="3.30.160.60">
    <property type="entry name" value="Classic Zinc Finger"/>
    <property type="match status" value="5"/>
</dbReference>
<dbReference type="Ensembl" id="ENSEBUT00000022576.1">
    <property type="protein sequence ID" value="ENSEBUP00000022000.1"/>
    <property type="gene ID" value="ENSEBUG00000013575.1"/>
</dbReference>
<evidence type="ECO:0000259" key="16">
    <source>
        <dbReference type="PROSITE" id="PS50097"/>
    </source>
</evidence>
<evidence type="ECO:0000256" key="12">
    <source>
        <dbReference type="ARBA" id="ARBA00080469"/>
    </source>
</evidence>
<reference evidence="18" key="2">
    <citation type="submission" date="2025-09" db="UniProtKB">
        <authorList>
            <consortium name="Ensembl"/>
        </authorList>
    </citation>
    <scope>IDENTIFICATION</scope>
</reference>
<evidence type="ECO:0000313" key="18">
    <source>
        <dbReference type="Ensembl" id="ENSEBUP00000022000.1"/>
    </source>
</evidence>
<evidence type="ECO:0000256" key="14">
    <source>
        <dbReference type="PROSITE-ProRule" id="PRU00042"/>
    </source>
</evidence>
<dbReference type="PANTHER" id="PTHR24394:SF44">
    <property type="entry name" value="ZINC FINGER PROTEIN 271-LIKE"/>
    <property type="match status" value="1"/>
</dbReference>
<keyword evidence="5" id="KW-0862">Zinc</keyword>
<evidence type="ECO:0000256" key="3">
    <source>
        <dbReference type="ARBA" id="ARBA00022737"/>
    </source>
</evidence>
<dbReference type="Pfam" id="PF13912">
    <property type="entry name" value="zf-C2H2_6"/>
    <property type="match status" value="1"/>
</dbReference>
<reference evidence="18" key="1">
    <citation type="submission" date="2025-08" db="UniProtKB">
        <authorList>
            <consortium name="Ensembl"/>
        </authorList>
    </citation>
    <scope>IDENTIFICATION</scope>
</reference>
<feature type="domain" description="C2H2-type" evidence="17">
    <location>
        <begin position="346"/>
        <end position="373"/>
    </location>
</feature>
<dbReference type="SMART" id="SM00225">
    <property type="entry name" value="BTB"/>
    <property type="match status" value="1"/>
</dbReference>
<dbReference type="GO" id="GO:0005634">
    <property type="term" value="C:nucleus"/>
    <property type="evidence" value="ECO:0007669"/>
    <property type="project" value="UniProtKB-SubCell"/>
</dbReference>
<comment type="subunit">
    <text evidence="10">Interacts with BPTF.</text>
</comment>
<evidence type="ECO:0000256" key="11">
    <source>
        <dbReference type="ARBA" id="ARBA00071313"/>
    </source>
</evidence>
<evidence type="ECO:0000256" key="15">
    <source>
        <dbReference type="SAM" id="MobiDB-lite"/>
    </source>
</evidence>
<dbReference type="AlphaFoldDB" id="A0A8C4QXE7"/>
<evidence type="ECO:0000256" key="2">
    <source>
        <dbReference type="ARBA" id="ARBA00022723"/>
    </source>
</evidence>
<evidence type="ECO:0000256" key="7">
    <source>
        <dbReference type="ARBA" id="ARBA00023125"/>
    </source>
</evidence>
<dbReference type="Pfam" id="PF00096">
    <property type="entry name" value="zf-C2H2"/>
    <property type="match status" value="3"/>
</dbReference>
<dbReference type="FunFam" id="3.30.160.60:FF:000095">
    <property type="entry name" value="Vascular endothelial zinc finger 1"/>
    <property type="match status" value="1"/>
</dbReference>
<keyword evidence="6" id="KW-0805">Transcription regulation</keyword>
<feature type="domain" description="C2H2-type" evidence="17">
    <location>
        <begin position="254"/>
        <end position="281"/>
    </location>
</feature>
<keyword evidence="7" id="KW-0238">DNA-binding</keyword>
<protein>
    <recommendedName>
        <fullName evidence="11">Myc-associated zinc finger protein</fullName>
    </recommendedName>
    <alternativeName>
        <fullName evidence="12">Pur-1</fullName>
    </alternativeName>
    <alternativeName>
        <fullName evidence="13">Purine-binding transcription factor</fullName>
    </alternativeName>
</protein>
<feature type="compositionally biased region" description="Polar residues" evidence="15">
    <location>
        <begin position="227"/>
        <end position="238"/>
    </location>
</feature>
<dbReference type="SUPFAM" id="SSF57667">
    <property type="entry name" value="beta-beta-alpha zinc fingers"/>
    <property type="match status" value="3"/>
</dbReference>
<evidence type="ECO:0000256" key="6">
    <source>
        <dbReference type="ARBA" id="ARBA00023015"/>
    </source>
</evidence>
<dbReference type="InterPro" id="IPR011333">
    <property type="entry name" value="SKP1/BTB/POZ_sf"/>
</dbReference>
<dbReference type="Proteomes" id="UP000694388">
    <property type="component" value="Unplaced"/>
</dbReference>
<feature type="domain" description="C2H2-type" evidence="17">
    <location>
        <begin position="404"/>
        <end position="432"/>
    </location>
</feature>
<evidence type="ECO:0000256" key="4">
    <source>
        <dbReference type="ARBA" id="ARBA00022771"/>
    </source>
</evidence>
<organism evidence="18 19">
    <name type="scientific">Eptatretus burgeri</name>
    <name type="common">Inshore hagfish</name>
    <dbReference type="NCBI Taxonomy" id="7764"/>
    <lineage>
        <taxon>Eukaryota</taxon>
        <taxon>Metazoa</taxon>
        <taxon>Chordata</taxon>
        <taxon>Craniata</taxon>
        <taxon>Vertebrata</taxon>
        <taxon>Cyclostomata</taxon>
        <taxon>Myxini</taxon>
        <taxon>Myxiniformes</taxon>
        <taxon>Myxinidae</taxon>
        <taxon>Eptatretinae</taxon>
        <taxon>Eptatretus</taxon>
    </lineage>
</organism>
<feature type="domain" description="C2H2-type" evidence="17">
    <location>
        <begin position="433"/>
        <end position="460"/>
    </location>
</feature>
<evidence type="ECO:0000256" key="8">
    <source>
        <dbReference type="ARBA" id="ARBA00023163"/>
    </source>
</evidence>
<dbReference type="SUPFAM" id="SSF54695">
    <property type="entry name" value="POZ domain"/>
    <property type="match status" value="1"/>
</dbReference>
<evidence type="ECO:0000256" key="9">
    <source>
        <dbReference type="ARBA" id="ARBA00023242"/>
    </source>
</evidence>
<dbReference type="GO" id="GO:0045893">
    <property type="term" value="P:positive regulation of DNA-templated transcription"/>
    <property type="evidence" value="ECO:0007669"/>
    <property type="project" value="UniProtKB-ARBA"/>
</dbReference>
<feature type="domain" description="BTB" evidence="16">
    <location>
        <begin position="33"/>
        <end position="99"/>
    </location>
</feature>
<feature type="domain" description="C2H2-type" evidence="17">
    <location>
        <begin position="374"/>
        <end position="401"/>
    </location>
</feature>
<dbReference type="PANTHER" id="PTHR24394">
    <property type="entry name" value="ZINC FINGER PROTEIN"/>
    <property type="match status" value="1"/>
</dbReference>
<dbReference type="GeneTree" id="ENSGT00940000159296"/>
<evidence type="ECO:0000259" key="17">
    <source>
        <dbReference type="PROSITE" id="PS50157"/>
    </source>
</evidence>
<proteinExistence type="predicted"/>
<keyword evidence="4 14" id="KW-0863">Zinc-finger</keyword>
<sequence length="523" mass="57149">MEGNWNGYMYQVSRHSMELLARLNGQRKAGRLCDVVVKVGEQSFPAHKAVLAACSDYFDSLFSADAEGSLRELEMHTISAKVFRDILDFAYTAKIVVRLDNFPELMTAAKFLVMKSVVEICQEVIKQSQIPLPLALARTRDAGHGHPAYRSVDFGYDLDMELGANTEGENGGVTMTSGELNKLVTPGGLGQPQDSVSQQTGPLLPMMDSAETKRVQSEPIKTEPGVSMTSGTGTSAPTVTVPGTERKEKSRGPYVCSYCGKEFRDSYHLRRHETRHTGVKMPTATRTKKEQPQMSAMIPVSTNGASQGVGVGQPIPGPSPGAGSGGAGVGTNTVNTPCKPPPKKNHPCDVCGKAFRDIYHLNRHKLSHSDEKPFECPVCQQRFKRKDRMAFHVRSHEGNVAKPYVCDSCGKGFSRPDHLSNHVRQVHSTERPFKCQTCEAAFATKDRLRSHMGRHEEKVACHVCGKQLGASQLPEHMKAHAEQPSHVCNISKDLCCVGHLTGQISAQIPAPIPTPGPAYFPMY</sequence>
<evidence type="ECO:0000256" key="1">
    <source>
        <dbReference type="ARBA" id="ARBA00004123"/>
    </source>
</evidence>
<keyword evidence="9" id="KW-0539">Nucleus</keyword>
<comment type="subcellular location">
    <subcellularLocation>
        <location evidence="1">Nucleus</location>
    </subcellularLocation>
</comment>
<dbReference type="GO" id="GO:0008270">
    <property type="term" value="F:zinc ion binding"/>
    <property type="evidence" value="ECO:0007669"/>
    <property type="project" value="UniProtKB-KW"/>
</dbReference>
<dbReference type="GO" id="GO:0003677">
    <property type="term" value="F:DNA binding"/>
    <property type="evidence" value="ECO:0007669"/>
    <property type="project" value="UniProtKB-KW"/>
</dbReference>
<keyword evidence="2" id="KW-0479">Metal-binding</keyword>
<dbReference type="InterPro" id="IPR013087">
    <property type="entry name" value="Znf_C2H2_type"/>
</dbReference>
<keyword evidence="3" id="KW-0677">Repeat</keyword>
<dbReference type="PROSITE" id="PS50157">
    <property type="entry name" value="ZINC_FINGER_C2H2_2"/>
    <property type="match status" value="5"/>
</dbReference>
<dbReference type="OMA" id="EAEGHCF"/>
<evidence type="ECO:0000256" key="13">
    <source>
        <dbReference type="ARBA" id="ARBA00082285"/>
    </source>
</evidence>